<protein>
    <submittedName>
        <fullName evidence="5">HPr family phosphocarrier protein</fullName>
    </submittedName>
</protein>
<evidence type="ECO:0000313" key="5">
    <source>
        <dbReference type="EMBL" id="MBJ7601310.1"/>
    </source>
</evidence>
<dbReference type="NCBIfam" id="TIGR01003">
    <property type="entry name" value="PTS_HPr_family"/>
    <property type="match status" value="1"/>
</dbReference>
<dbReference type="InterPro" id="IPR050399">
    <property type="entry name" value="HPr"/>
</dbReference>
<sequence>MSQEGETNRASEELSVDNDHGLHLRPAADFVRLAARYRSQVRVANLTRGGGREANARSLLEITALGVDRGHVIRLQATGEDAEAAVKALSDLIRSNFGA</sequence>
<evidence type="ECO:0000256" key="2">
    <source>
        <dbReference type="ARBA" id="ARBA00022490"/>
    </source>
</evidence>
<comment type="caution">
    <text evidence="5">The sequence shown here is derived from an EMBL/GenBank/DDBJ whole genome shotgun (WGS) entry which is preliminary data.</text>
</comment>
<accession>A0A934N5F5</accession>
<feature type="domain" description="HPr" evidence="4">
    <location>
        <begin position="9"/>
        <end position="99"/>
    </location>
</feature>
<keyword evidence="3" id="KW-0598">Phosphotransferase system</keyword>
<dbReference type="CDD" id="cd00367">
    <property type="entry name" value="PTS-HPr_like"/>
    <property type="match status" value="1"/>
</dbReference>
<name>A0A934N5F5_9BACT</name>
<keyword evidence="6" id="KW-1185">Reference proteome</keyword>
<gene>
    <name evidence="5" type="ORF">JF922_24955</name>
</gene>
<dbReference type="EMBL" id="JAEKNR010000241">
    <property type="protein sequence ID" value="MBJ7601310.1"/>
    <property type="molecule type" value="Genomic_DNA"/>
</dbReference>
<evidence type="ECO:0000256" key="1">
    <source>
        <dbReference type="ARBA" id="ARBA00004496"/>
    </source>
</evidence>
<proteinExistence type="predicted"/>
<evidence type="ECO:0000313" key="6">
    <source>
        <dbReference type="Proteomes" id="UP000612893"/>
    </source>
</evidence>
<dbReference type="Gene3D" id="3.30.1340.10">
    <property type="entry name" value="HPr-like"/>
    <property type="match status" value="1"/>
</dbReference>
<dbReference type="PRINTS" id="PR00107">
    <property type="entry name" value="PHOSPHOCPHPR"/>
</dbReference>
<evidence type="ECO:0000259" key="4">
    <source>
        <dbReference type="PROSITE" id="PS51350"/>
    </source>
</evidence>
<dbReference type="GO" id="GO:0005737">
    <property type="term" value="C:cytoplasm"/>
    <property type="evidence" value="ECO:0007669"/>
    <property type="project" value="UniProtKB-SubCell"/>
</dbReference>
<dbReference type="PROSITE" id="PS51350">
    <property type="entry name" value="PTS_HPR_DOM"/>
    <property type="match status" value="1"/>
</dbReference>
<dbReference type="InterPro" id="IPR035895">
    <property type="entry name" value="HPr-like_sf"/>
</dbReference>
<dbReference type="RefSeq" id="WP_338205506.1">
    <property type="nucleotide sequence ID" value="NZ_JAEKNR010000241.1"/>
</dbReference>
<dbReference type="PANTHER" id="PTHR33705:SF2">
    <property type="entry name" value="PHOSPHOCARRIER PROTEIN NPR"/>
    <property type="match status" value="1"/>
</dbReference>
<comment type="subcellular location">
    <subcellularLocation>
        <location evidence="1">Cytoplasm</location>
    </subcellularLocation>
</comment>
<dbReference type="SUPFAM" id="SSF55594">
    <property type="entry name" value="HPr-like"/>
    <property type="match status" value="1"/>
</dbReference>
<dbReference type="GO" id="GO:0009401">
    <property type="term" value="P:phosphoenolpyruvate-dependent sugar phosphotransferase system"/>
    <property type="evidence" value="ECO:0007669"/>
    <property type="project" value="UniProtKB-KW"/>
</dbReference>
<evidence type="ECO:0000256" key="3">
    <source>
        <dbReference type="ARBA" id="ARBA00022683"/>
    </source>
</evidence>
<organism evidence="5 6">
    <name type="scientific">Candidatus Nephthysia bennettiae</name>
    <dbReference type="NCBI Taxonomy" id="3127016"/>
    <lineage>
        <taxon>Bacteria</taxon>
        <taxon>Bacillati</taxon>
        <taxon>Candidatus Dormiibacterota</taxon>
        <taxon>Candidatus Dormibacteria</taxon>
        <taxon>Candidatus Dormibacterales</taxon>
        <taxon>Candidatus Dormibacteraceae</taxon>
        <taxon>Candidatus Nephthysia</taxon>
    </lineage>
</organism>
<dbReference type="InterPro" id="IPR000032">
    <property type="entry name" value="HPr-like"/>
</dbReference>
<dbReference type="Pfam" id="PF00381">
    <property type="entry name" value="PTS-HPr"/>
    <property type="match status" value="1"/>
</dbReference>
<dbReference type="PANTHER" id="PTHR33705">
    <property type="entry name" value="PHOSPHOCARRIER PROTEIN HPR"/>
    <property type="match status" value="1"/>
</dbReference>
<dbReference type="Proteomes" id="UP000612893">
    <property type="component" value="Unassembled WGS sequence"/>
</dbReference>
<keyword evidence="2" id="KW-0963">Cytoplasm</keyword>
<dbReference type="AlphaFoldDB" id="A0A934N5F5"/>
<reference evidence="5" key="1">
    <citation type="submission" date="2020-10" db="EMBL/GenBank/DDBJ databases">
        <title>Ca. Dormibacterota MAGs.</title>
        <authorList>
            <person name="Montgomery K."/>
        </authorList>
    </citation>
    <scope>NUCLEOTIDE SEQUENCE [LARGE SCALE GENOMIC DNA]</scope>
    <source>
        <strain evidence="5">SC8812_S17_10</strain>
    </source>
</reference>